<keyword evidence="1" id="KW-0732">Signal</keyword>
<feature type="region of interest" description="Disordered" evidence="2">
    <location>
        <begin position="119"/>
        <end position="149"/>
    </location>
</feature>
<keyword evidence="1" id="KW-0574">Periplasm</keyword>
<keyword evidence="1" id="KW-0131">Cell cycle</keyword>
<evidence type="ECO:0000256" key="2">
    <source>
        <dbReference type="SAM" id="MobiDB-lite"/>
    </source>
</evidence>
<dbReference type="Pfam" id="PF13174">
    <property type="entry name" value="TPR_6"/>
    <property type="match status" value="2"/>
</dbReference>
<dbReference type="EMBL" id="JASMWN010000001">
    <property type="protein sequence ID" value="MDU9002454.1"/>
    <property type="molecule type" value="Genomic_DNA"/>
</dbReference>
<feature type="coiled-coil region" evidence="1">
    <location>
        <begin position="29"/>
        <end position="96"/>
    </location>
</feature>
<reference evidence="4" key="1">
    <citation type="submission" date="2023-05" db="EMBL/GenBank/DDBJ databases">
        <title>Sedimentitalea sp. nov. JM2-8.</title>
        <authorList>
            <person name="Huang J."/>
        </authorList>
    </citation>
    <scope>NUCLEOTIDE SEQUENCE [LARGE SCALE GENOMIC DNA]</scope>
    <source>
        <strain evidence="4">KHS03</strain>
    </source>
</reference>
<gene>
    <name evidence="1" type="primary">cpoB</name>
    <name evidence="3" type="ORF">QO231_01160</name>
</gene>
<comment type="subcellular location">
    <subcellularLocation>
        <location evidence="1">Periplasm</location>
    </subcellularLocation>
</comment>
<feature type="signal peptide" evidence="1">
    <location>
        <begin position="1"/>
        <end position="23"/>
    </location>
</feature>
<keyword evidence="1" id="KW-0132">Cell division</keyword>
<organism evidence="3 4">
    <name type="scientific">Sedimentitalea todarodis</name>
    <dbReference type="NCBI Taxonomy" id="1631240"/>
    <lineage>
        <taxon>Bacteria</taxon>
        <taxon>Pseudomonadati</taxon>
        <taxon>Pseudomonadota</taxon>
        <taxon>Alphaproteobacteria</taxon>
        <taxon>Rhodobacterales</taxon>
        <taxon>Paracoccaceae</taxon>
        <taxon>Sedimentitalea</taxon>
    </lineage>
</organism>
<comment type="function">
    <text evidence="1">Mediates coordination of peptidoglycan synthesis and outer membrane constriction during cell division.</text>
</comment>
<dbReference type="RefSeq" id="WP_316773054.1">
    <property type="nucleotide sequence ID" value="NZ_JASMWN010000001.1"/>
</dbReference>
<proteinExistence type="inferred from homology"/>
<feature type="chain" id="PRO_5044920231" description="Cell division coordinator CpoB" evidence="1">
    <location>
        <begin position="24"/>
        <end position="277"/>
    </location>
</feature>
<dbReference type="InterPro" id="IPR019734">
    <property type="entry name" value="TPR_rpt"/>
</dbReference>
<dbReference type="Gene3D" id="1.25.40.10">
    <property type="entry name" value="Tetratricopeptide repeat domain"/>
    <property type="match status" value="1"/>
</dbReference>
<comment type="caution">
    <text evidence="3">The sequence shown here is derived from an EMBL/GenBank/DDBJ whole genome shotgun (WGS) entry which is preliminary data.</text>
</comment>
<sequence length="277" mass="28586" precursor="true">MRVLRVGVAVALITSALPMAVQAQDQQTLADVRQELTVLNVEVQKLKRELSTTGGPSVDVTGDSVLDRVAAIEAELQRLTAKSEELENRVNRVVSDGTNRIGDLEFRLVELEGGDVSQLGEATTLGGGPSAPVTATPVPADPATSSSGELAVGEEADFQIAAQALQEGNNSRAAELFAQFNQSYPGSPLAAQADLNRGRALAAAGDTREAARAYLASFSADSTGADAPVALYELGAALGQLGQTSQACLTLAEVAVRFPSSGMVSSAQQEMANLGCS</sequence>
<dbReference type="InterPro" id="IPR011990">
    <property type="entry name" value="TPR-like_helical_dom_sf"/>
</dbReference>
<comment type="similarity">
    <text evidence="1">Belongs to the CpoB family.</text>
</comment>
<keyword evidence="1" id="KW-0175">Coiled coil</keyword>
<evidence type="ECO:0000313" key="3">
    <source>
        <dbReference type="EMBL" id="MDU9002454.1"/>
    </source>
</evidence>
<accession>A0ABU3V8F2</accession>
<dbReference type="HAMAP" id="MF_02066">
    <property type="entry name" value="CpoB"/>
    <property type="match status" value="1"/>
</dbReference>
<evidence type="ECO:0000256" key="1">
    <source>
        <dbReference type="HAMAP-Rule" id="MF_02066"/>
    </source>
</evidence>
<dbReference type="InterPro" id="IPR034706">
    <property type="entry name" value="CpoB"/>
</dbReference>
<keyword evidence="4" id="KW-1185">Reference proteome</keyword>
<protein>
    <recommendedName>
        <fullName evidence="1">Cell division coordinator CpoB</fullName>
    </recommendedName>
</protein>
<dbReference type="Proteomes" id="UP001255416">
    <property type="component" value="Unassembled WGS sequence"/>
</dbReference>
<feature type="compositionally biased region" description="Low complexity" evidence="2">
    <location>
        <begin position="130"/>
        <end position="147"/>
    </location>
</feature>
<name>A0ABU3V8F2_9RHOB</name>
<evidence type="ECO:0000313" key="4">
    <source>
        <dbReference type="Proteomes" id="UP001255416"/>
    </source>
</evidence>
<dbReference type="SUPFAM" id="SSF48452">
    <property type="entry name" value="TPR-like"/>
    <property type="match status" value="1"/>
</dbReference>